<evidence type="ECO:0000313" key="3">
    <source>
        <dbReference type="EMBL" id="KAH7936146.1"/>
    </source>
</evidence>
<dbReference type="VEuPathDB" id="VectorBase:RSAN_032807"/>
<dbReference type="InterPro" id="IPR036691">
    <property type="entry name" value="Endo/exonu/phosph_ase_sf"/>
</dbReference>
<dbReference type="Proteomes" id="UP000821837">
    <property type="component" value="Unassembled WGS sequence"/>
</dbReference>
<dbReference type="PANTHER" id="PTHR19229:SF250">
    <property type="entry name" value="ABC TRANSPORTER DOMAIN-CONTAINING PROTEIN-RELATED"/>
    <property type="match status" value="1"/>
</dbReference>
<dbReference type="EMBL" id="JABSTV010001255">
    <property type="protein sequence ID" value="KAH7936146.1"/>
    <property type="molecule type" value="Genomic_DNA"/>
</dbReference>
<feature type="compositionally biased region" description="Low complexity" evidence="1">
    <location>
        <begin position="401"/>
        <end position="418"/>
    </location>
</feature>
<accession>A0A9D4PDF6</accession>
<dbReference type="Pfam" id="PF14529">
    <property type="entry name" value="Exo_endo_phos_2"/>
    <property type="match status" value="1"/>
</dbReference>
<dbReference type="GO" id="GO:0003824">
    <property type="term" value="F:catalytic activity"/>
    <property type="evidence" value="ECO:0007669"/>
    <property type="project" value="InterPro"/>
</dbReference>
<dbReference type="Gene3D" id="3.60.10.10">
    <property type="entry name" value="Endonuclease/exonuclease/phosphatase"/>
    <property type="match status" value="1"/>
</dbReference>
<dbReference type="InterPro" id="IPR027417">
    <property type="entry name" value="P-loop_NTPase"/>
</dbReference>
<keyword evidence="4" id="KW-1185">Reference proteome</keyword>
<reference evidence="3" key="1">
    <citation type="journal article" date="2020" name="Cell">
        <title>Large-Scale Comparative Analyses of Tick Genomes Elucidate Their Genetic Diversity and Vector Capacities.</title>
        <authorList>
            <consortium name="Tick Genome and Microbiome Consortium (TIGMIC)"/>
            <person name="Jia N."/>
            <person name="Wang J."/>
            <person name="Shi W."/>
            <person name="Du L."/>
            <person name="Sun Y."/>
            <person name="Zhan W."/>
            <person name="Jiang J.F."/>
            <person name="Wang Q."/>
            <person name="Zhang B."/>
            <person name="Ji P."/>
            <person name="Bell-Sakyi L."/>
            <person name="Cui X.M."/>
            <person name="Yuan T.T."/>
            <person name="Jiang B.G."/>
            <person name="Yang W.F."/>
            <person name="Lam T.T."/>
            <person name="Chang Q.C."/>
            <person name="Ding S.J."/>
            <person name="Wang X.J."/>
            <person name="Zhu J.G."/>
            <person name="Ruan X.D."/>
            <person name="Zhao L."/>
            <person name="Wei J.T."/>
            <person name="Ye R.Z."/>
            <person name="Que T.C."/>
            <person name="Du C.H."/>
            <person name="Zhou Y.H."/>
            <person name="Cheng J.X."/>
            <person name="Dai P.F."/>
            <person name="Guo W.B."/>
            <person name="Han X.H."/>
            <person name="Huang E.J."/>
            <person name="Li L.F."/>
            <person name="Wei W."/>
            <person name="Gao Y.C."/>
            <person name="Liu J.Z."/>
            <person name="Shao H.Z."/>
            <person name="Wang X."/>
            <person name="Wang C.C."/>
            <person name="Yang T.C."/>
            <person name="Huo Q.B."/>
            <person name="Li W."/>
            <person name="Chen H.Y."/>
            <person name="Chen S.E."/>
            <person name="Zhou L.G."/>
            <person name="Ni X.B."/>
            <person name="Tian J.H."/>
            <person name="Sheng Y."/>
            <person name="Liu T."/>
            <person name="Pan Y.S."/>
            <person name="Xia L.Y."/>
            <person name="Li J."/>
            <person name="Zhao F."/>
            <person name="Cao W.C."/>
        </authorList>
    </citation>
    <scope>NUCLEOTIDE SEQUENCE</scope>
    <source>
        <strain evidence="3">Rsan-2018</strain>
    </source>
</reference>
<feature type="compositionally biased region" description="Low complexity" evidence="1">
    <location>
        <begin position="427"/>
        <end position="444"/>
    </location>
</feature>
<dbReference type="VEuPathDB" id="VectorBase:RSAN_028314"/>
<feature type="region of interest" description="Disordered" evidence="1">
    <location>
        <begin position="293"/>
        <end position="452"/>
    </location>
</feature>
<gene>
    <name evidence="3" type="ORF">HPB52_018853</name>
</gene>
<dbReference type="Gene3D" id="3.40.50.300">
    <property type="entry name" value="P-loop containing nucleotide triphosphate hydrolases"/>
    <property type="match status" value="2"/>
</dbReference>
<dbReference type="SUPFAM" id="SSF56219">
    <property type="entry name" value="DNase I-like"/>
    <property type="match status" value="1"/>
</dbReference>
<dbReference type="GO" id="GO:0016020">
    <property type="term" value="C:membrane"/>
    <property type="evidence" value="ECO:0007669"/>
    <property type="project" value="InterPro"/>
</dbReference>
<dbReference type="InterPro" id="IPR026082">
    <property type="entry name" value="ABCA"/>
</dbReference>
<feature type="region of interest" description="Disordered" evidence="1">
    <location>
        <begin position="679"/>
        <end position="710"/>
    </location>
</feature>
<dbReference type="VEuPathDB" id="VectorBase:RSAN_054743"/>
<evidence type="ECO:0000256" key="1">
    <source>
        <dbReference type="SAM" id="MobiDB-lite"/>
    </source>
</evidence>
<organism evidence="3 4">
    <name type="scientific">Rhipicephalus sanguineus</name>
    <name type="common">Brown dog tick</name>
    <name type="synonym">Ixodes sanguineus</name>
    <dbReference type="NCBI Taxonomy" id="34632"/>
    <lineage>
        <taxon>Eukaryota</taxon>
        <taxon>Metazoa</taxon>
        <taxon>Ecdysozoa</taxon>
        <taxon>Arthropoda</taxon>
        <taxon>Chelicerata</taxon>
        <taxon>Arachnida</taxon>
        <taxon>Acari</taxon>
        <taxon>Parasitiformes</taxon>
        <taxon>Ixodida</taxon>
        <taxon>Ixodoidea</taxon>
        <taxon>Ixodidae</taxon>
        <taxon>Rhipicephalinae</taxon>
        <taxon>Rhipicephalus</taxon>
        <taxon>Rhipicephalus</taxon>
    </lineage>
</organism>
<evidence type="ECO:0000313" key="4">
    <source>
        <dbReference type="Proteomes" id="UP000821837"/>
    </source>
</evidence>
<protein>
    <recommendedName>
        <fullName evidence="2">Endonuclease/exonuclease/phosphatase domain-containing protein</fullName>
    </recommendedName>
</protein>
<reference evidence="3" key="2">
    <citation type="submission" date="2021-09" db="EMBL/GenBank/DDBJ databases">
        <authorList>
            <person name="Jia N."/>
            <person name="Wang J."/>
            <person name="Shi W."/>
            <person name="Du L."/>
            <person name="Sun Y."/>
            <person name="Zhan W."/>
            <person name="Jiang J."/>
            <person name="Wang Q."/>
            <person name="Zhang B."/>
            <person name="Ji P."/>
            <person name="Sakyi L.B."/>
            <person name="Cui X."/>
            <person name="Yuan T."/>
            <person name="Jiang B."/>
            <person name="Yang W."/>
            <person name="Lam T.T.-Y."/>
            <person name="Chang Q."/>
            <person name="Ding S."/>
            <person name="Wang X."/>
            <person name="Zhu J."/>
            <person name="Ruan X."/>
            <person name="Zhao L."/>
            <person name="Wei J."/>
            <person name="Que T."/>
            <person name="Du C."/>
            <person name="Cheng J."/>
            <person name="Dai P."/>
            <person name="Han X."/>
            <person name="Huang E."/>
            <person name="Gao Y."/>
            <person name="Liu J."/>
            <person name="Shao H."/>
            <person name="Ye R."/>
            <person name="Li L."/>
            <person name="Wei W."/>
            <person name="Wang X."/>
            <person name="Wang C."/>
            <person name="Huo Q."/>
            <person name="Li W."/>
            <person name="Guo W."/>
            <person name="Chen H."/>
            <person name="Chen S."/>
            <person name="Zhou L."/>
            <person name="Zhou L."/>
            <person name="Ni X."/>
            <person name="Tian J."/>
            <person name="Zhou Y."/>
            <person name="Sheng Y."/>
            <person name="Liu T."/>
            <person name="Pan Y."/>
            <person name="Xia L."/>
            <person name="Li J."/>
            <person name="Zhao F."/>
            <person name="Cao W."/>
        </authorList>
    </citation>
    <scope>NUCLEOTIDE SEQUENCE</scope>
    <source>
        <strain evidence="3">Rsan-2018</strain>
        <tissue evidence="3">Larvae</tissue>
    </source>
</reference>
<feature type="compositionally biased region" description="Polar residues" evidence="1">
    <location>
        <begin position="730"/>
        <end position="752"/>
    </location>
</feature>
<sequence length="1185" mass="131785">MPAGLVPPSSAQIIVDNYDVVLHTEEARERIAYCPADNVLFDELTVEEHLIFFATCKILVFDEPTATMDPHSQLEVWELLLKARRHSCILLNTQNLREVDVLGDKVGIMNKGLLWCCGSPGFLRERFRAGYNIRIVKGPGCDTAAIEALFQRYVPHAVVKNDSNAEVEFAMGANPGNRKLTAMFKELDRERHNLKIGASVAMSSFDEVLDKVTHDPTFQSGIEAGTPANTENEVVYKAAKDPGSRTSARQLARLIKKRFCIWLRDWQPPVVFFDPDHPLFVADSLSDIQVLNRGTTRTQLSSRPRGGAHNPMMDPTQHSTSTCTNHDMDSRPDDDQFNSPLPADPSDLDELTSVSDEDDRGTTQPPQESEGPADDQDPNWKLALSRRSRQKQNRRERERAATQQQAGQAAAPNATGNASTGHHSVNPSAAVAAASPTTTVSTASRQLRRKLPPLPRSDLKIVLRPKKGLAIKEYSTHQISRAIVAACTPHPQCTGNDFIVRIRPGSNIIIVSTPHEETARVLRRVNTLTLGGKNYEFNAYVAAPEGTLHGVIHGIDPGTPPEELLANLRVRTQGVKVHSARMLGDTNTAVVTFDGSMIPRYVLYYGGEVACHPYKATRQVCKVCLQQGHRSDVCPNPTAPVCRSCGLLNPPTDHPCAPQCQICGEGHLTGAKECRQRLKTIRQHPPPHQTKAYSERGRKQQRRPRWFSSERDAELAELRALITGLRTSHPAPTSTNSPAPVAPQSSNDSPVTLSTLQSMMRDLTQQITHQLTQQLNQTLLHQTTQLSARLDTIENRIDARISEQSSIARKKRATTGTTRAATQPLLDPEIWQWNCRGYRRKRGLLQQFIQKQLVPPDIIALQETGTHPALAGYEVFVGPEDGKVAILVKKAITVIGHDTIPDTNVDHVIIELILQVKKQMKKNSLIVLNVYSPPRQSDADLRKLIRGACRIAQGKEIIILGDFNAHHDRWGYRKRDAKGRQLDTAIDDFQLVLLNDPAAPTRLGNSVCQDTSPDLTLVRGNATYTWENMQETLGSDHCIVRIQLTECAKSHPIGQAKITDWDAFRKESTLALDHLSDLGDWTAQLRKLRDKCTKNIARTLKNPEVDGHLLHLREARRSLIKRLLPAGTYCGALGIWASFEMSLNNSLFHQTSKQPTRLPPYPVIWILNYITAGGRPESRLYANNT</sequence>
<feature type="compositionally biased region" description="Polar residues" evidence="1">
    <location>
        <begin position="316"/>
        <end position="325"/>
    </location>
</feature>
<name>A0A9D4PDF6_RHISA</name>
<feature type="region of interest" description="Disordered" evidence="1">
    <location>
        <begin position="726"/>
        <end position="752"/>
    </location>
</feature>
<dbReference type="GO" id="GO:0005319">
    <property type="term" value="F:lipid transporter activity"/>
    <property type="evidence" value="ECO:0007669"/>
    <property type="project" value="TreeGrafter"/>
</dbReference>
<feature type="compositionally biased region" description="Polar residues" evidence="1">
    <location>
        <begin position="293"/>
        <end position="302"/>
    </location>
</feature>
<dbReference type="AlphaFoldDB" id="A0A9D4PDF6"/>
<proteinExistence type="predicted"/>
<dbReference type="GO" id="GO:0140359">
    <property type="term" value="F:ABC-type transporter activity"/>
    <property type="evidence" value="ECO:0007669"/>
    <property type="project" value="InterPro"/>
</dbReference>
<feature type="compositionally biased region" description="Acidic residues" evidence="1">
    <location>
        <begin position="346"/>
        <end position="359"/>
    </location>
</feature>
<dbReference type="SUPFAM" id="SSF52540">
    <property type="entry name" value="P-loop containing nucleoside triphosphate hydrolases"/>
    <property type="match status" value="1"/>
</dbReference>
<evidence type="ECO:0000259" key="2">
    <source>
        <dbReference type="Pfam" id="PF14529"/>
    </source>
</evidence>
<dbReference type="InterPro" id="IPR005135">
    <property type="entry name" value="Endo/exonuclease/phosphatase"/>
</dbReference>
<feature type="domain" description="Endonuclease/exonuclease/phosphatase" evidence="2">
    <location>
        <begin position="926"/>
        <end position="1040"/>
    </location>
</feature>
<comment type="caution">
    <text evidence="3">The sequence shown here is derived from an EMBL/GenBank/DDBJ whole genome shotgun (WGS) entry which is preliminary data.</text>
</comment>
<dbReference type="PANTHER" id="PTHR19229">
    <property type="entry name" value="ATP-BINDING CASSETTE TRANSPORTER SUBFAMILY A ABCA"/>
    <property type="match status" value="1"/>
</dbReference>